<keyword evidence="2" id="KW-0812">Transmembrane</keyword>
<feature type="region of interest" description="Disordered" evidence="1">
    <location>
        <begin position="620"/>
        <end position="648"/>
    </location>
</feature>
<accession>A0A3L8PHC6</accession>
<organism evidence="3 4">
    <name type="scientific">Aeromicrobium phragmitis</name>
    <dbReference type="NCBI Taxonomy" id="2478914"/>
    <lineage>
        <taxon>Bacteria</taxon>
        <taxon>Bacillati</taxon>
        <taxon>Actinomycetota</taxon>
        <taxon>Actinomycetes</taxon>
        <taxon>Propionibacteriales</taxon>
        <taxon>Nocardioidaceae</taxon>
        <taxon>Aeromicrobium</taxon>
    </lineage>
</organism>
<dbReference type="Proteomes" id="UP000282515">
    <property type="component" value="Unassembled WGS sequence"/>
</dbReference>
<proteinExistence type="predicted"/>
<evidence type="ECO:0000256" key="2">
    <source>
        <dbReference type="SAM" id="Phobius"/>
    </source>
</evidence>
<evidence type="ECO:0000256" key="1">
    <source>
        <dbReference type="SAM" id="MobiDB-lite"/>
    </source>
</evidence>
<dbReference type="EMBL" id="RDBF01000018">
    <property type="protein sequence ID" value="RLV54521.1"/>
    <property type="molecule type" value="Genomic_DNA"/>
</dbReference>
<keyword evidence="4" id="KW-1185">Reference proteome</keyword>
<dbReference type="AlphaFoldDB" id="A0A3L8PHC6"/>
<dbReference type="Gene3D" id="2.60.40.2700">
    <property type="match status" value="6"/>
</dbReference>
<comment type="caution">
    <text evidence="3">The sequence shown here is derived from an EMBL/GenBank/DDBJ whole genome shotgun (WGS) entry which is preliminary data.</text>
</comment>
<sequence length="882" mass="91714">MIAGDAAVGKTLTATPATFSETDGVVLSHQWFADGEAIEGATNPAYTLTSAEANAMITYVTTATRDADGAVVASGPSNELGPVEEGFHIIGQPTITGNPVVGQRLSVINAPVSEGRPQTAFQWYVGDGETFEPVAGATGGTFLLTEDHNRQYVKVVQTSTLAGVSDTAESIPVGPVLGDFTVEQQPTIDGDPQVGETITATPATFSDTEDVTVEHQWYADDTLIEGANGPTLTLDQSHEGAVISYATKGTRTIDGAEATSDRTEAIGPVIPVELMITGQPTITGQPFIGRQLTVTPAPVTDDRAEITYQWYVGEGEEFAPIEGATETTLELTEELRDQHVLVEQIATRSLDEARASAESIAVGPITDAPVELTVETEAGLTGTPRVGQTLTGTPATFSTTEGVTVTNYWVIGDQEIEADGTTLVLTDDHVRQNIQFKSVATRGDEAVPSVSPTVGPVLVVLAPTAKPTIAGTPQVGQTLTGTPATFNDTQGVTVANRWLADGEPISGAASTTFTLTEAQFGKAITFESTATRGADTANSVSDPTGQVTRAPLTVTSKPTISGDARVGQTLTGTPAVYSATEGVTITNRWLADGEPIDGATGTTLELTGEHLARTITFESIAQRGDEEPVSSVSDPKGPVLPEEDQEPSGDVVIDLDGPTAPGSTIRVSVGTDFAGQQVQLYLSNLDRLLGGVTVGEDGFIEVKVPGDIPLGEHTLAVYDANGDLIGWDDFSVSLERPEDPALQDAITVTPDTVQPGQEVVITVGADRAGQMVRVVMFSTPRELGFFQVAADGTIRVQIPSDVTPGEHRIAVYDADGNLIGWQDITVVGDAAAGGGAGSGVAGRGMGNFGAESPEFLAPLGLAILLAGAVTLGAGWRRRQQLS</sequence>
<feature type="transmembrane region" description="Helical" evidence="2">
    <location>
        <begin position="855"/>
        <end position="875"/>
    </location>
</feature>
<evidence type="ECO:0000313" key="3">
    <source>
        <dbReference type="EMBL" id="RLV54521.1"/>
    </source>
</evidence>
<keyword evidence="2" id="KW-1133">Transmembrane helix</keyword>
<evidence type="ECO:0000313" key="4">
    <source>
        <dbReference type="Proteomes" id="UP000282515"/>
    </source>
</evidence>
<protein>
    <submittedName>
        <fullName evidence="3">Uncharacterized protein</fullName>
    </submittedName>
</protein>
<name>A0A3L8PHC6_9ACTN</name>
<gene>
    <name evidence="3" type="ORF">D9V41_15875</name>
</gene>
<reference evidence="3 4" key="1">
    <citation type="submission" date="2018-10" db="EMBL/GenBank/DDBJ databases">
        <title>Aeromicrobium sp. 9W16Y-2 whole genome shotgun sequence.</title>
        <authorList>
            <person name="Li F."/>
        </authorList>
    </citation>
    <scope>NUCLEOTIDE SEQUENCE [LARGE SCALE GENOMIC DNA]</scope>
    <source>
        <strain evidence="3 4">9W16Y-2</strain>
    </source>
</reference>
<keyword evidence="2" id="KW-0472">Membrane</keyword>